<proteinExistence type="predicted"/>
<dbReference type="EMBL" id="VSSQ01075213">
    <property type="protein sequence ID" value="MPN25876.1"/>
    <property type="molecule type" value="Genomic_DNA"/>
</dbReference>
<accession>A0A645GI56</accession>
<gene>
    <name evidence="1" type="ORF">SDC9_173294</name>
</gene>
<sequence>MGEHRMEYSQEELKEALRAIQSLLGKCEKAQEKLAQGTSQWTLLANRIRALEVSAELIRREIEKIV</sequence>
<protein>
    <submittedName>
        <fullName evidence="1">Uncharacterized protein</fullName>
    </submittedName>
</protein>
<name>A0A645GI56_9ZZZZ</name>
<comment type="caution">
    <text evidence="1">The sequence shown here is derived from an EMBL/GenBank/DDBJ whole genome shotgun (WGS) entry which is preliminary data.</text>
</comment>
<reference evidence="1" key="1">
    <citation type="submission" date="2019-08" db="EMBL/GenBank/DDBJ databases">
        <authorList>
            <person name="Kucharzyk K."/>
            <person name="Murdoch R.W."/>
            <person name="Higgins S."/>
            <person name="Loffler F."/>
        </authorList>
    </citation>
    <scope>NUCLEOTIDE SEQUENCE</scope>
</reference>
<organism evidence="1">
    <name type="scientific">bioreactor metagenome</name>
    <dbReference type="NCBI Taxonomy" id="1076179"/>
    <lineage>
        <taxon>unclassified sequences</taxon>
        <taxon>metagenomes</taxon>
        <taxon>ecological metagenomes</taxon>
    </lineage>
</organism>
<evidence type="ECO:0000313" key="1">
    <source>
        <dbReference type="EMBL" id="MPN25876.1"/>
    </source>
</evidence>
<dbReference type="AlphaFoldDB" id="A0A645GI56"/>